<evidence type="ECO:0000259" key="3">
    <source>
        <dbReference type="Pfam" id="PF09335"/>
    </source>
</evidence>
<keyword evidence="2" id="KW-1133">Transmembrane helix</keyword>
<feature type="domain" description="VTT" evidence="3">
    <location>
        <begin position="336"/>
        <end position="452"/>
    </location>
</feature>
<keyword evidence="2" id="KW-0812">Transmembrane</keyword>
<evidence type="ECO:0000256" key="2">
    <source>
        <dbReference type="SAM" id="Phobius"/>
    </source>
</evidence>
<evidence type="ECO:0000313" key="4">
    <source>
        <dbReference type="EMBL" id="CAE7225903.1"/>
    </source>
</evidence>
<feature type="transmembrane region" description="Helical" evidence="2">
    <location>
        <begin position="242"/>
        <end position="262"/>
    </location>
</feature>
<dbReference type="Pfam" id="PF09335">
    <property type="entry name" value="VTT_dom"/>
    <property type="match status" value="1"/>
</dbReference>
<dbReference type="AlphaFoldDB" id="A0A812KAX3"/>
<name>A0A812KAX3_9DINO</name>
<gene>
    <name evidence="4" type="ORF">SNEC2469_LOCUS3186</name>
</gene>
<dbReference type="InterPro" id="IPR053240">
    <property type="entry name" value="VTT_domain"/>
</dbReference>
<evidence type="ECO:0000256" key="1">
    <source>
        <dbReference type="SAM" id="MobiDB-lite"/>
    </source>
</evidence>
<dbReference type="Proteomes" id="UP000601435">
    <property type="component" value="Unassembled WGS sequence"/>
</dbReference>
<comment type="caution">
    <text evidence="4">The sequence shown here is derived from an EMBL/GenBank/DDBJ whole genome shotgun (WGS) entry which is preliminary data.</text>
</comment>
<dbReference type="PANTHER" id="PTHR46826">
    <property type="match status" value="1"/>
</dbReference>
<sequence>VPERYAQLQASLDQARPVSVDGRGLSAATEDQTRAEQGWAILTSGALHRHRQGRARAMLRGIFKDGKKGRKEAAEHEEVRQKRLETVCDWWSLLAAGLLRRCYLVLLALCGLSLARACTAFIGSRRPNTTTSLQRAAEAEVATKPPKGNWFEETKAFWDDLEVFMPLDEDTAPEAKALLNQTEKVERMTAEQEAVLAKKSYLRGKSDEALGEELNKLQSLSYEYWKMRVYRVFSKESVKEGFVSFLTYGNAIFILIFLRTVVPRLLVISSLDDFFGFANEIGVPNRQTLNDVIRNISSYDTLFKALIYTVAFIVEKLTLISEILPVQVALKTMSPVVFGGLIPGALISATCETVGATVNFFIGRTFFFQRLRDFQLPGEPKLGDAPWFGRLERAAEKEGLKMTLLLRLSHILPVPFDSYWYILGALPVGVPEFIVAHWVGCLKTAFLDASLGLLLLTSVVNLEEGAEKSNIIVAESVGFALVALLVQTFATGLVKDILGLEDEKKPDATKATPPLKDQDGQPAKADPPAATADADNRMI</sequence>
<dbReference type="InterPro" id="IPR032816">
    <property type="entry name" value="VTT_dom"/>
</dbReference>
<keyword evidence="5" id="KW-1185">Reference proteome</keyword>
<dbReference type="OrthoDB" id="166803at2759"/>
<reference evidence="4" key="1">
    <citation type="submission" date="2021-02" db="EMBL/GenBank/DDBJ databases">
        <authorList>
            <person name="Dougan E. K."/>
            <person name="Rhodes N."/>
            <person name="Thang M."/>
            <person name="Chan C."/>
        </authorList>
    </citation>
    <scope>NUCLEOTIDE SEQUENCE</scope>
</reference>
<dbReference type="EMBL" id="CAJNJA010007532">
    <property type="protein sequence ID" value="CAE7225903.1"/>
    <property type="molecule type" value="Genomic_DNA"/>
</dbReference>
<protein>
    <recommendedName>
        <fullName evidence="3">VTT domain-containing protein</fullName>
    </recommendedName>
</protein>
<accession>A0A812KAX3</accession>
<keyword evidence="2" id="KW-0472">Membrane</keyword>
<feature type="region of interest" description="Disordered" evidence="1">
    <location>
        <begin position="505"/>
        <end position="539"/>
    </location>
</feature>
<dbReference type="PANTHER" id="PTHR46826:SF1">
    <property type="entry name" value="TVP38_TMEM64 FAMILY MEMBRANE PROTEIN YDJX"/>
    <property type="match status" value="1"/>
</dbReference>
<organism evidence="4 5">
    <name type="scientific">Symbiodinium necroappetens</name>
    <dbReference type="NCBI Taxonomy" id="1628268"/>
    <lineage>
        <taxon>Eukaryota</taxon>
        <taxon>Sar</taxon>
        <taxon>Alveolata</taxon>
        <taxon>Dinophyceae</taxon>
        <taxon>Suessiales</taxon>
        <taxon>Symbiodiniaceae</taxon>
        <taxon>Symbiodinium</taxon>
    </lineage>
</organism>
<proteinExistence type="predicted"/>
<feature type="compositionally biased region" description="Low complexity" evidence="1">
    <location>
        <begin position="522"/>
        <end position="533"/>
    </location>
</feature>
<evidence type="ECO:0000313" key="5">
    <source>
        <dbReference type="Proteomes" id="UP000601435"/>
    </source>
</evidence>
<feature type="transmembrane region" description="Helical" evidence="2">
    <location>
        <begin position="336"/>
        <end position="362"/>
    </location>
</feature>
<feature type="non-terminal residue" evidence="4">
    <location>
        <position position="1"/>
    </location>
</feature>